<reference evidence="2 3" key="1">
    <citation type="submission" date="2007-06" db="EMBL/GenBank/DDBJ databases">
        <title>The Genome Sequence of Coccidioides posadasii RMSCC_3488.</title>
        <authorList>
            <consortium name="Coccidioides Genome Resources Consortium"/>
            <consortium name="The Broad Institute Genome Sequencing Platform"/>
            <person name="Henn M.R."/>
            <person name="Sykes S."/>
            <person name="Young S."/>
            <person name="Jaffe D."/>
            <person name="Berlin A."/>
            <person name="Alvarez P."/>
            <person name="Butler J."/>
            <person name="Gnerre S."/>
            <person name="Grabherr M."/>
            <person name="Mauceli E."/>
            <person name="Brockman W."/>
            <person name="Kodira C."/>
            <person name="Alvarado L."/>
            <person name="Zeng Q."/>
            <person name="Crawford M."/>
            <person name="Antoine C."/>
            <person name="Devon K."/>
            <person name="Galgiani J."/>
            <person name="Orsborn K."/>
            <person name="Lewis M.L."/>
            <person name="Nusbaum C."/>
            <person name="Galagan J."/>
            <person name="Birren B."/>
        </authorList>
    </citation>
    <scope>NUCLEOTIDE SEQUENCE [LARGE SCALE GENOMIC DNA]</scope>
    <source>
        <strain evidence="2 3">RMSCC 3488</strain>
    </source>
</reference>
<dbReference type="AlphaFoldDB" id="A0A0J6FBZ6"/>
<reference evidence="3" key="3">
    <citation type="journal article" date="2010" name="Genome Res.">
        <title>Population genomic sequencing of Coccidioides fungi reveals recent hybridization and transposon control.</title>
        <authorList>
            <person name="Neafsey D.E."/>
            <person name="Barker B.M."/>
            <person name="Sharpton T.J."/>
            <person name="Stajich J.E."/>
            <person name="Park D.J."/>
            <person name="Whiston E."/>
            <person name="Hung C.-Y."/>
            <person name="McMahan C."/>
            <person name="White J."/>
            <person name="Sykes S."/>
            <person name="Heiman D."/>
            <person name="Young S."/>
            <person name="Zeng Q."/>
            <person name="Abouelleil A."/>
            <person name="Aftuck L."/>
            <person name="Bessette D."/>
            <person name="Brown A."/>
            <person name="FitzGerald M."/>
            <person name="Lui A."/>
            <person name="Macdonald J.P."/>
            <person name="Priest M."/>
            <person name="Orbach M.J."/>
            <person name="Galgiani J.N."/>
            <person name="Kirkland T.N."/>
            <person name="Cole G.T."/>
            <person name="Birren B.W."/>
            <person name="Henn M.R."/>
            <person name="Taylor J.W."/>
            <person name="Rounsley S.D."/>
        </authorList>
    </citation>
    <scope>NUCLEOTIDE SEQUENCE [LARGE SCALE GENOMIC DNA]</scope>
    <source>
        <strain evidence="3">RMSCC 3488</strain>
    </source>
</reference>
<evidence type="ECO:0000313" key="3">
    <source>
        <dbReference type="Proteomes" id="UP000054567"/>
    </source>
</evidence>
<accession>A0A0J6FBZ6</accession>
<reference evidence="3" key="2">
    <citation type="journal article" date="2009" name="Genome Res.">
        <title>Comparative genomic analyses of the human fungal pathogens Coccidioides and their relatives.</title>
        <authorList>
            <person name="Sharpton T.J."/>
            <person name="Stajich J.E."/>
            <person name="Rounsley S.D."/>
            <person name="Gardner M.J."/>
            <person name="Wortman J.R."/>
            <person name="Jordar V.S."/>
            <person name="Maiti R."/>
            <person name="Kodira C.D."/>
            <person name="Neafsey D.E."/>
            <person name="Zeng Q."/>
            <person name="Hung C.-Y."/>
            <person name="McMahan C."/>
            <person name="Muszewska A."/>
            <person name="Grynberg M."/>
            <person name="Mandel M.A."/>
            <person name="Kellner E.M."/>
            <person name="Barker B.M."/>
            <person name="Galgiani J.N."/>
            <person name="Orbach M.J."/>
            <person name="Kirkland T.N."/>
            <person name="Cole G.T."/>
            <person name="Henn M.R."/>
            <person name="Birren B.W."/>
            <person name="Taylor J.W."/>
        </authorList>
    </citation>
    <scope>NUCLEOTIDE SEQUENCE [LARGE SCALE GENOMIC DNA]</scope>
    <source>
        <strain evidence="3">RMSCC 3488</strain>
    </source>
</reference>
<proteinExistence type="predicted"/>
<organism evidence="2 3">
    <name type="scientific">Coccidioides posadasii RMSCC 3488</name>
    <dbReference type="NCBI Taxonomy" id="454284"/>
    <lineage>
        <taxon>Eukaryota</taxon>
        <taxon>Fungi</taxon>
        <taxon>Dikarya</taxon>
        <taxon>Ascomycota</taxon>
        <taxon>Pezizomycotina</taxon>
        <taxon>Eurotiomycetes</taxon>
        <taxon>Eurotiomycetidae</taxon>
        <taxon>Onygenales</taxon>
        <taxon>Onygenaceae</taxon>
        <taxon>Coccidioides</taxon>
    </lineage>
</organism>
<dbReference type="PANTHER" id="PTHR38048:SF2">
    <property type="entry name" value="HEMERYTHRIN-LIKE DOMAIN-CONTAINING PROTEIN"/>
    <property type="match status" value="1"/>
</dbReference>
<dbReference type="OrthoDB" id="58416at2759"/>
<dbReference type="Gene3D" id="1.20.120.520">
    <property type="entry name" value="nmb1532 protein domain like"/>
    <property type="match status" value="1"/>
</dbReference>
<name>A0A0J6FBZ6_COCPO</name>
<dbReference type="Pfam" id="PF01814">
    <property type="entry name" value="Hemerythrin"/>
    <property type="match status" value="1"/>
</dbReference>
<dbReference type="Proteomes" id="UP000054567">
    <property type="component" value="Unassembled WGS sequence"/>
</dbReference>
<evidence type="ECO:0000313" key="2">
    <source>
        <dbReference type="EMBL" id="KMM70551.1"/>
    </source>
</evidence>
<gene>
    <name evidence="2" type="ORF">CPAG_06861</name>
</gene>
<dbReference type="PANTHER" id="PTHR38048">
    <property type="entry name" value="EXPRESSED PROTEIN"/>
    <property type="match status" value="1"/>
</dbReference>
<protein>
    <recommendedName>
        <fullName evidence="1">Hemerythrin-like domain-containing protein</fullName>
    </recommendedName>
</protein>
<evidence type="ECO:0000259" key="1">
    <source>
        <dbReference type="Pfam" id="PF01814"/>
    </source>
</evidence>
<dbReference type="InterPro" id="IPR012312">
    <property type="entry name" value="Hemerythrin-like"/>
</dbReference>
<dbReference type="VEuPathDB" id="FungiDB:CPAG_06861"/>
<dbReference type="EMBL" id="DS268112">
    <property type="protein sequence ID" value="KMM70551.1"/>
    <property type="molecule type" value="Genomic_DNA"/>
</dbReference>
<sequence>MSNPWADTPLSLISETGIKSRPDIPLDHAAVEGAQKMAAIHNILLRSFNASYNQCLGVKRNTKEASDFLVFNQVLYEMTSHHHHLEETCLFPEIEKFTGVKGLMDKNIREHKDFEGGLEKLREFSFTTDASTYDGEALKAILDILGPVLEKHFHGEISTFLDLAEYDSKAMAKAWDLVAKKGASSTIKSRTGVMILVCSDNTFAIDEKEGGYPPFPAFVPYLTKWVFQWRHAGTWHFAPSDVFGNPKPLAFLNPKTT</sequence>
<dbReference type="InterPro" id="IPR053206">
    <property type="entry name" value="Dimeric_xanthone_biosynth"/>
</dbReference>
<feature type="domain" description="Hemerythrin-like" evidence="1">
    <location>
        <begin position="65"/>
        <end position="163"/>
    </location>
</feature>